<evidence type="ECO:0000256" key="1">
    <source>
        <dbReference type="SAM" id="MobiDB-lite"/>
    </source>
</evidence>
<sequence length="288" mass="30548">MPGPSALDPLPPRPPADESSWRSDASDTAPRYAVALPILRPDPPNPPPLPSRPPLAVARDDEARSIPGSVLDFDDGDSERGKGVVVPGSVTVNVEDSGDSAYKSVRTGCGCCHICVTVGVLFLVGIGLAVFFLFPQVPGIKVIGVFPSPTLPPVTFKVNPSGVLLHYVGNISVQNLNYIDLSFSKITIKGWDSGIAIGNGTLTNLLVPMRATSTIYFPVSIYLDTTMPDGLFATVVAQCGGGPEGWAGRSQITVQYTVTIWWKLIAFTGFVPSYSSQATFDCPLNLTQ</sequence>
<feature type="compositionally biased region" description="Basic and acidic residues" evidence="1">
    <location>
        <begin position="15"/>
        <end position="25"/>
    </location>
</feature>
<name>A0A4P9W6P3_9FUNG</name>
<keyword evidence="2" id="KW-1133">Transmembrane helix</keyword>
<feature type="transmembrane region" description="Helical" evidence="2">
    <location>
        <begin position="116"/>
        <end position="134"/>
    </location>
</feature>
<feature type="region of interest" description="Disordered" evidence="1">
    <location>
        <begin position="1"/>
        <end position="56"/>
    </location>
</feature>
<feature type="compositionally biased region" description="Pro residues" evidence="1">
    <location>
        <begin position="1"/>
        <end position="14"/>
    </location>
</feature>
<evidence type="ECO:0000256" key="2">
    <source>
        <dbReference type="SAM" id="Phobius"/>
    </source>
</evidence>
<dbReference type="AlphaFoldDB" id="A0A4P9W6P3"/>
<reference evidence="4" key="1">
    <citation type="journal article" date="2018" name="Nat. Microbiol.">
        <title>Leveraging single-cell genomics to expand the fungal tree of life.</title>
        <authorList>
            <person name="Ahrendt S.R."/>
            <person name="Quandt C.A."/>
            <person name="Ciobanu D."/>
            <person name="Clum A."/>
            <person name="Salamov A."/>
            <person name="Andreopoulos B."/>
            <person name="Cheng J.F."/>
            <person name="Woyke T."/>
            <person name="Pelin A."/>
            <person name="Henrissat B."/>
            <person name="Reynolds N.K."/>
            <person name="Benny G.L."/>
            <person name="Smith M.E."/>
            <person name="James T.Y."/>
            <person name="Grigoriev I.V."/>
        </authorList>
    </citation>
    <scope>NUCLEOTIDE SEQUENCE [LARGE SCALE GENOMIC DNA]</scope>
</reference>
<keyword evidence="2" id="KW-0472">Membrane</keyword>
<gene>
    <name evidence="3" type="ORF">BDK51DRAFT_30934</name>
</gene>
<proteinExistence type="predicted"/>
<protein>
    <recommendedName>
        <fullName evidence="5">Late embryogenesis abundant protein LEA-2 subgroup domain-containing protein</fullName>
    </recommendedName>
</protein>
<evidence type="ECO:0008006" key="5">
    <source>
        <dbReference type="Google" id="ProtNLM"/>
    </source>
</evidence>
<dbReference type="Proteomes" id="UP000269721">
    <property type="component" value="Unassembled WGS sequence"/>
</dbReference>
<dbReference type="EMBL" id="KZ996925">
    <property type="protein sequence ID" value="RKO88131.1"/>
    <property type="molecule type" value="Genomic_DNA"/>
</dbReference>
<evidence type="ECO:0000313" key="4">
    <source>
        <dbReference type="Proteomes" id="UP000269721"/>
    </source>
</evidence>
<evidence type="ECO:0000313" key="3">
    <source>
        <dbReference type="EMBL" id="RKO88131.1"/>
    </source>
</evidence>
<accession>A0A4P9W6P3</accession>
<dbReference type="OrthoDB" id="20273at2759"/>
<keyword evidence="2" id="KW-0812">Transmembrane</keyword>
<keyword evidence="4" id="KW-1185">Reference proteome</keyword>
<feature type="compositionally biased region" description="Pro residues" evidence="1">
    <location>
        <begin position="40"/>
        <end position="53"/>
    </location>
</feature>
<organism evidence="3 4">
    <name type="scientific">Blyttiomyces helicus</name>
    <dbReference type="NCBI Taxonomy" id="388810"/>
    <lineage>
        <taxon>Eukaryota</taxon>
        <taxon>Fungi</taxon>
        <taxon>Fungi incertae sedis</taxon>
        <taxon>Chytridiomycota</taxon>
        <taxon>Chytridiomycota incertae sedis</taxon>
        <taxon>Chytridiomycetes</taxon>
        <taxon>Chytridiomycetes incertae sedis</taxon>
        <taxon>Blyttiomyces</taxon>
    </lineage>
</organism>